<sequence>MEQIWIEKGQHHLENGGVSLGMVSPVTVRDCSFSRSPPINLSVRARELNQCLQPTSPHWLEPQKSQSLQPMSLDGHGLQQDCTISRCPPLDVSVIRGETNVSILQTFDDEEEPQQDQCTQLEPEEHMKKEQLYVDAWDPQQNICLQPPFHEGYKPQQNHCRQPVLPDKKETDVHIKQEELWFDGEGPQQNHCRQPAFQEEQSLQHNACLQQVLSDADEQHQNCKTEPMQSEAQNTDQHYKLELLHPENCYQTYKQEPLHPENCDQNYKQEPLHPEDRDENYEQEPLHPGDRDENANLQWTCTDVQGPSVSSSFLAQNTTDIDGAIATDPLEGRTSDVLLFKAIPGICFLINKHPESMSSSEIM</sequence>
<protein>
    <submittedName>
        <fullName evidence="2">Uncharacterized protein</fullName>
    </submittedName>
</protein>
<name>A0AAV7STT7_PLEWA</name>
<dbReference type="AlphaFoldDB" id="A0AAV7STT7"/>
<evidence type="ECO:0000256" key="1">
    <source>
        <dbReference type="SAM" id="MobiDB-lite"/>
    </source>
</evidence>
<dbReference type="EMBL" id="JANPWB010000008">
    <property type="protein sequence ID" value="KAJ1167523.1"/>
    <property type="molecule type" value="Genomic_DNA"/>
</dbReference>
<proteinExistence type="predicted"/>
<evidence type="ECO:0000313" key="2">
    <source>
        <dbReference type="EMBL" id="KAJ1167523.1"/>
    </source>
</evidence>
<comment type="caution">
    <text evidence="2">The sequence shown here is derived from an EMBL/GenBank/DDBJ whole genome shotgun (WGS) entry which is preliminary data.</text>
</comment>
<reference evidence="2" key="1">
    <citation type="journal article" date="2022" name="bioRxiv">
        <title>Sequencing and chromosome-scale assembly of the giantPleurodeles waltlgenome.</title>
        <authorList>
            <person name="Brown T."/>
            <person name="Elewa A."/>
            <person name="Iarovenko S."/>
            <person name="Subramanian E."/>
            <person name="Araus A.J."/>
            <person name="Petzold A."/>
            <person name="Susuki M."/>
            <person name="Suzuki K.-i.T."/>
            <person name="Hayashi T."/>
            <person name="Toyoda A."/>
            <person name="Oliveira C."/>
            <person name="Osipova E."/>
            <person name="Leigh N.D."/>
            <person name="Simon A."/>
            <person name="Yun M.H."/>
        </authorList>
    </citation>
    <scope>NUCLEOTIDE SEQUENCE</scope>
    <source>
        <strain evidence="2">20211129_DDA</strain>
        <tissue evidence="2">Liver</tissue>
    </source>
</reference>
<organism evidence="2 3">
    <name type="scientific">Pleurodeles waltl</name>
    <name type="common">Iberian ribbed newt</name>
    <dbReference type="NCBI Taxonomy" id="8319"/>
    <lineage>
        <taxon>Eukaryota</taxon>
        <taxon>Metazoa</taxon>
        <taxon>Chordata</taxon>
        <taxon>Craniata</taxon>
        <taxon>Vertebrata</taxon>
        <taxon>Euteleostomi</taxon>
        <taxon>Amphibia</taxon>
        <taxon>Batrachia</taxon>
        <taxon>Caudata</taxon>
        <taxon>Salamandroidea</taxon>
        <taxon>Salamandridae</taxon>
        <taxon>Pleurodelinae</taxon>
        <taxon>Pleurodeles</taxon>
    </lineage>
</organism>
<accession>A0AAV7STT7</accession>
<feature type="region of interest" description="Disordered" evidence="1">
    <location>
        <begin position="260"/>
        <end position="288"/>
    </location>
</feature>
<evidence type="ECO:0000313" key="3">
    <source>
        <dbReference type="Proteomes" id="UP001066276"/>
    </source>
</evidence>
<keyword evidence="3" id="KW-1185">Reference proteome</keyword>
<gene>
    <name evidence="2" type="ORF">NDU88_007914</name>
</gene>
<dbReference type="Proteomes" id="UP001066276">
    <property type="component" value="Chromosome 4_2"/>
</dbReference>